<evidence type="ECO:0000313" key="1">
    <source>
        <dbReference type="EMBL" id="KFM70908.1"/>
    </source>
</evidence>
<gene>
    <name evidence="1" type="ORF">X975_26658</name>
</gene>
<evidence type="ECO:0000313" key="2">
    <source>
        <dbReference type="Proteomes" id="UP000054359"/>
    </source>
</evidence>
<feature type="non-terminal residue" evidence="1">
    <location>
        <position position="44"/>
    </location>
</feature>
<dbReference type="AlphaFoldDB" id="A0A087U0L9"/>
<keyword evidence="2" id="KW-1185">Reference proteome</keyword>
<proteinExistence type="predicted"/>
<sequence>MSKVLMSSKCSQRTSTHTTVQRCSTGGEMFSVRKTYNNHLLLLV</sequence>
<protein>
    <submittedName>
        <fullName evidence="1">Uncharacterized protein</fullName>
    </submittedName>
</protein>
<reference evidence="1 2" key="1">
    <citation type="submission" date="2013-11" db="EMBL/GenBank/DDBJ databases">
        <title>Genome sequencing of Stegodyphus mimosarum.</title>
        <authorList>
            <person name="Bechsgaard J."/>
        </authorList>
    </citation>
    <scope>NUCLEOTIDE SEQUENCE [LARGE SCALE GENOMIC DNA]</scope>
</reference>
<name>A0A087U0L9_STEMI</name>
<dbReference type="Proteomes" id="UP000054359">
    <property type="component" value="Unassembled WGS sequence"/>
</dbReference>
<accession>A0A087U0L9</accession>
<dbReference type="EMBL" id="KK117600">
    <property type="protein sequence ID" value="KFM70908.1"/>
    <property type="molecule type" value="Genomic_DNA"/>
</dbReference>
<organism evidence="1 2">
    <name type="scientific">Stegodyphus mimosarum</name>
    <name type="common">African social velvet spider</name>
    <dbReference type="NCBI Taxonomy" id="407821"/>
    <lineage>
        <taxon>Eukaryota</taxon>
        <taxon>Metazoa</taxon>
        <taxon>Ecdysozoa</taxon>
        <taxon>Arthropoda</taxon>
        <taxon>Chelicerata</taxon>
        <taxon>Arachnida</taxon>
        <taxon>Araneae</taxon>
        <taxon>Araneomorphae</taxon>
        <taxon>Entelegynae</taxon>
        <taxon>Eresoidea</taxon>
        <taxon>Eresidae</taxon>
        <taxon>Stegodyphus</taxon>
    </lineage>
</organism>